<sequence length="292" mass="33901">MYKFSIIIPTYNRTERLKNCLDSLTRINYPRENFEVIIVDDGSNHPLHILVSSYEHEFDISLIRQTNSGPAKARNAGANLAKGQYLAFTDDDCTLDPNWFSALENAFSKQPNTLLGGKTINGLPNNPYSTASQLLIDYIYDYYNINFSQAQFFASNNFAVSRELFNQVGQFDINFPLAAAEDREFCDRWLFHGYSLYYVPQAIIYHSHDLNLTKFWRQHFNYGCGAFYFHQIRSRRNQTSLKFEPLRFYLQLLAYPFTTKYQIISKILISGLLFISQLANIGGFLRTKLPNF</sequence>
<dbReference type="SUPFAM" id="SSF53448">
    <property type="entry name" value="Nucleotide-diphospho-sugar transferases"/>
    <property type="match status" value="1"/>
</dbReference>
<feature type="domain" description="Glycosyltransferase 2-like" evidence="1">
    <location>
        <begin position="5"/>
        <end position="168"/>
    </location>
</feature>
<keyword evidence="3" id="KW-1185">Reference proteome</keyword>
<protein>
    <submittedName>
        <fullName evidence="2">Glycosyl transferase family 2</fullName>
    </submittedName>
</protein>
<evidence type="ECO:0000313" key="3">
    <source>
        <dbReference type="Proteomes" id="UP000010474"/>
    </source>
</evidence>
<dbReference type="Gene3D" id="3.90.550.10">
    <property type="entry name" value="Spore Coat Polysaccharide Biosynthesis Protein SpsA, Chain A"/>
    <property type="match status" value="1"/>
</dbReference>
<reference evidence="3" key="1">
    <citation type="journal article" date="2013" name="Proc. Natl. Acad. Sci. U.S.A.">
        <title>Improving the coverage of the cyanobacterial phylum using diversity-driven genome sequencing.</title>
        <authorList>
            <person name="Shih P.M."/>
            <person name="Wu D."/>
            <person name="Latifi A."/>
            <person name="Axen S.D."/>
            <person name="Fewer D.P."/>
            <person name="Talla E."/>
            <person name="Calteau A."/>
            <person name="Cai F."/>
            <person name="Tandeau de Marsac N."/>
            <person name="Rippka R."/>
            <person name="Herdman M."/>
            <person name="Sivonen K."/>
            <person name="Coursin T."/>
            <person name="Laurent T."/>
            <person name="Goodwin L."/>
            <person name="Nolan M."/>
            <person name="Davenport K.W."/>
            <person name="Han C.S."/>
            <person name="Rubin E.M."/>
            <person name="Eisen J.A."/>
            <person name="Woyke T."/>
            <person name="Gugger M."/>
            <person name="Kerfeld C.A."/>
        </authorList>
    </citation>
    <scope>NUCLEOTIDE SEQUENCE [LARGE SCALE GENOMIC DNA]</scope>
    <source>
        <strain evidence="3">ATCC 27899 / PCC 7122</strain>
    </source>
</reference>
<dbReference type="CDD" id="cd00761">
    <property type="entry name" value="Glyco_tranf_GTA_type"/>
    <property type="match status" value="1"/>
</dbReference>
<dbReference type="Proteomes" id="UP000010474">
    <property type="component" value="Chromosome"/>
</dbReference>
<organism evidence="2 3">
    <name type="scientific">Anabaena cylindrica (strain ATCC 27899 / PCC 7122)</name>
    <dbReference type="NCBI Taxonomy" id="272123"/>
    <lineage>
        <taxon>Bacteria</taxon>
        <taxon>Bacillati</taxon>
        <taxon>Cyanobacteriota</taxon>
        <taxon>Cyanophyceae</taxon>
        <taxon>Nostocales</taxon>
        <taxon>Nostocaceae</taxon>
        <taxon>Anabaena</taxon>
    </lineage>
</organism>
<dbReference type="AlphaFoldDB" id="K9ZIN2"/>
<evidence type="ECO:0000259" key="1">
    <source>
        <dbReference type="Pfam" id="PF00535"/>
    </source>
</evidence>
<evidence type="ECO:0000313" key="2">
    <source>
        <dbReference type="EMBL" id="AFZ59061.1"/>
    </source>
</evidence>
<dbReference type="HOGENOM" id="CLU_025996_19_6_3"/>
<dbReference type="PATRIC" id="fig|272123.3.peg.3992"/>
<gene>
    <name evidence="2" type="ordered locus">Anacy_3672</name>
</gene>
<dbReference type="InterPro" id="IPR029044">
    <property type="entry name" value="Nucleotide-diphossugar_trans"/>
</dbReference>
<dbReference type="eggNOG" id="COG1216">
    <property type="taxonomic scope" value="Bacteria"/>
</dbReference>
<dbReference type="InterPro" id="IPR050834">
    <property type="entry name" value="Glycosyltransf_2"/>
</dbReference>
<name>K9ZIN2_ANACC</name>
<proteinExistence type="predicted"/>
<accession>K9ZIN2</accession>
<dbReference type="PANTHER" id="PTHR43685:SF3">
    <property type="entry name" value="SLR2126 PROTEIN"/>
    <property type="match status" value="1"/>
</dbReference>
<dbReference type="GO" id="GO:0016740">
    <property type="term" value="F:transferase activity"/>
    <property type="evidence" value="ECO:0007669"/>
    <property type="project" value="UniProtKB-KW"/>
</dbReference>
<dbReference type="STRING" id="272123.Anacy_3672"/>
<dbReference type="EMBL" id="CP003659">
    <property type="protein sequence ID" value="AFZ59061.1"/>
    <property type="molecule type" value="Genomic_DNA"/>
</dbReference>
<dbReference type="KEGG" id="acy:Anacy_3672"/>
<dbReference type="InterPro" id="IPR001173">
    <property type="entry name" value="Glyco_trans_2-like"/>
</dbReference>
<dbReference type="RefSeq" id="WP_015215682.1">
    <property type="nucleotide sequence ID" value="NC_019771.1"/>
</dbReference>
<dbReference type="OrthoDB" id="6116224at2"/>
<dbReference type="PANTHER" id="PTHR43685">
    <property type="entry name" value="GLYCOSYLTRANSFERASE"/>
    <property type="match status" value="1"/>
</dbReference>
<keyword evidence="2" id="KW-0808">Transferase</keyword>
<dbReference type="Pfam" id="PF00535">
    <property type="entry name" value="Glycos_transf_2"/>
    <property type="match status" value="1"/>
</dbReference>